<evidence type="ECO:0000313" key="1">
    <source>
        <dbReference type="EMBL" id="KAI4463196.1"/>
    </source>
</evidence>
<proteinExistence type="predicted"/>
<sequence length="431" mass="49975">MESKTRKKYTDEDMAKAFSAVKSGVPVATASKQFAVSRITLRNKIKGISPVVCKMGPSTILSTEEEERISQWVVEVAKAGFPITKTALLDTVAKLIKEIRDTPFINGRPGRKWFQGFLRRHPTISLKSAEKLTGYRGLLTEAQIRNWFAEVFSYLEVNNYCDILEDGSSIFNADETAFALCPKTAKVLAPRGEKNVYDVSRNSENENIMVPITVQEVPNESYEKVPNRNREELVNHKLFLESLIPVELLRQLQEHDASKDWSGEDSVTELYNVWKKLENMTYRCDIPVVAGVLRKKETKKQQKEREIQSRKRAREEKKAKGDEEKKRRRTARKPNCDERKTNKKQNCDERVEWKCYKCEIFWKNQGFFEKKCKWLKCITCEHRAYNVCISRQHLQKIEMDTSGGEFLCDICNKKNESSDDEPFDEDDNIID</sequence>
<dbReference type="Proteomes" id="UP001056778">
    <property type="component" value="Chromosome 4"/>
</dbReference>
<name>A0ACB9T8T2_HOLOL</name>
<keyword evidence="1" id="KW-0238">DNA-binding</keyword>
<reference evidence="1" key="1">
    <citation type="submission" date="2022-04" db="EMBL/GenBank/DDBJ databases">
        <title>Chromosome-scale genome assembly of Holotrichia oblita Faldermann.</title>
        <authorList>
            <person name="Rongchong L."/>
        </authorList>
    </citation>
    <scope>NUCLEOTIDE SEQUENCE</scope>
    <source>
        <strain evidence="1">81SQS9</strain>
    </source>
</reference>
<accession>A0ACB9T8T2</accession>
<keyword evidence="2" id="KW-1185">Reference proteome</keyword>
<evidence type="ECO:0000313" key="2">
    <source>
        <dbReference type="Proteomes" id="UP001056778"/>
    </source>
</evidence>
<comment type="caution">
    <text evidence="1">The sequence shown here is derived from an EMBL/GenBank/DDBJ whole genome shotgun (WGS) entry which is preliminary data.</text>
</comment>
<gene>
    <name evidence="1" type="ORF">MML48_4g00007079</name>
</gene>
<organism evidence="1 2">
    <name type="scientific">Holotrichia oblita</name>
    <name type="common">Chafer beetle</name>
    <dbReference type="NCBI Taxonomy" id="644536"/>
    <lineage>
        <taxon>Eukaryota</taxon>
        <taxon>Metazoa</taxon>
        <taxon>Ecdysozoa</taxon>
        <taxon>Arthropoda</taxon>
        <taxon>Hexapoda</taxon>
        <taxon>Insecta</taxon>
        <taxon>Pterygota</taxon>
        <taxon>Neoptera</taxon>
        <taxon>Endopterygota</taxon>
        <taxon>Coleoptera</taxon>
        <taxon>Polyphaga</taxon>
        <taxon>Scarabaeiformia</taxon>
        <taxon>Scarabaeidae</taxon>
        <taxon>Melolonthinae</taxon>
        <taxon>Holotrichia</taxon>
    </lineage>
</organism>
<dbReference type="EMBL" id="CM043018">
    <property type="protein sequence ID" value="KAI4463196.1"/>
    <property type="molecule type" value="Genomic_DNA"/>
</dbReference>
<protein>
    <submittedName>
        <fullName evidence="1">Hth cenpb-type dna-binding domain</fullName>
    </submittedName>
</protein>